<dbReference type="Proteomes" id="UP000198785">
    <property type="component" value="Unassembled WGS sequence"/>
</dbReference>
<feature type="transmembrane region" description="Helical" evidence="1">
    <location>
        <begin position="330"/>
        <end position="348"/>
    </location>
</feature>
<feature type="transmembrane region" description="Helical" evidence="1">
    <location>
        <begin position="66"/>
        <end position="88"/>
    </location>
</feature>
<name>A0A1I6U8T3_9SPHI</name>
<evidence type="ECO:0008006" key="4">
    <source>
        <dbReference type="Google" id="ProtNLM"/>
    </source>
</evidence>
<keyword evidence="3" id="KW-1185">Reference proteome</keyword>
<feature type="transmembrane region" description="Helical" evidence="1">
    <location>
        <begin position="100"/>
        <end position="116"/>
    </location>
</feature>
<evidence type="ECO:0000256" key="1">
    <source>
        <dbReference type="SAM" id="Phobius"/>
    </source>
</evidence>
<dbReference type="EMBL" id="FOZZ01000008">
    <property type="protein sequence ID" value="SFS97824.1"/>
    <property type="molecule type" value="Genomic_DNA"/>
</dbReference>
<dbReference type="STRING" id="683125.SAMN05660206_10856"/>
<gene>
    <name evidence="2" type="ORF">SAMN05660206_10856</name>
</gene>
<sequence>MKFKKLYVFLFISKIFYLFFGFIVYGRITTLGDTVDYLNSSLFFSPSILYNSTDMMNFTGALFKRVFFVDILASIPLCLLSMYGIYYAIDRLKLLEYPKLLALLLVMPNFGVWTSIHSKEAVACFFLGIIAVLIVNFINGNLRIKLLDIVAFYLCLIFKPQYFLFVFQALLYLWLVKKFYLRAYGALLLGVFMLSCNVVVIYIFRDMIDILAQGMYVHFISNSPDAAQSTRSADPWFQPYGFFKEMPYGMFIAFWGPTLPEMLRKPAQLISGLESLMIVLLFFLVWIKGAVNFILRLIFIPKVFFSYFVVMFGILFVHYPFGYLNPGSAIRYRENFYLLFIILLFYLLKKNKYIKIDNWYITD</sequence>
<evidence type="ECO:0000313" key="2">
    <source>
        <dbReference type="EMBL" id="SFS97824.1"/>
    </source>
</evidence>
<reference evidence="2 3" key="1">
    <citation type="submission" date="2016-10" db="EMBL/GenBank/DDBJ databases">
        <authorList>
            <person name="de Groot N.N."/>
        </authorList>
    </citation>
    <scope>NUCLEOTIDE SEQUENCE [LARGE SCALE GENOMIC DNA]</scope>
    <source>
        <strain evidence="2 3">DSM 22789</strain>
    </source>
</reference>
<keyword evidence="1" id="KW-1133">Transmembrane helix</keyword>
<feature type="transmembrane region" description="Helical" evidence="1">
    <location>
        <begin position="299"/>
        <end position="318"/>
    </location>
</feature>
<feature type="transmembrane region" description="Helical" evidence="1">
    <location>
        <begin position="269"/>
        <end position="287"/>
    </location>
</feature>
<evidence type="ECO:0000313" key="3">
    <source>
        <dbReference type="Proteomes" id="UP000198785"/>
    </source>
</evidence>
<protein>
    <recommendedName>
        <fullName evidence="4">Glycosyltransferase RgtA/B/C/D-like domain-containing protein</fullName>
    </recommendedName>
</protein>
<feature type="transmembrane region" description="Helical" evidence="1">
    <location>
        <begin position="181"/>
        <end position="204"/>
    </location>
</feature>
<feature type="transmembrane region" description="Helical" evidence="1">
    <location>
        <begin position="246"/>
        <end position="263"/>
    </location>
</feature>
<feature type="transmembrane region" description="Helical" evidence="1">
    <location>
        <begin position="122"/>
        <end position="138"/>
    </location>
</feature>
<feature type="transmembrane region" description="Helical" evidence="1">
    <location>
        <begin position="7"/>
        <end position="28"/>
    </location>
</feature>
<keyword evidence="1" id="KW-0472">Membrane</keyword>
<dbReference type="AlphaFoldDB" id="A0A1I6U8T3"/>
<proteinExistence type="predicted"/>
<keyword evidence="1" id="KW-0812">Transmembrane</keyword>
<feature type="transmembrane region" description="Helical" evidence="1">
    <location>
        <begin position="150"/>
        <end position="175"/>
    </location>
</feature>
<accession>A0A1I6U8T3</accession>
<organism evidence="2 3">
    <name type="scientific">Sphingobacterium wenxiniae</name>
    <dbReference type="NCBI Taxonomy" id="683125"/>
    <lineage>
        <taxon>Bacteria</taxon>
        <taxon>Pseudomonadati</taxon>
        <taxon>Bacteroidota</taxon>
        <taxon>Sphingobacteriia</taxon>
        <taxon>Sphingobacteriales</taxon>
        <taxon>Sphingobacteriaceae</taxon>
        <taxon>Sphingobacterium</taxon>
    </lineage>
</organism>